<evidence type="ECO:0000313" key="1">
    <source>
        <dbReference type="EMBL" id="MPM56956.1"/>
    </source>
</evidence>
<organism evidence="1">
    <name type="scientific">bioreactor metagenome</name>
    <dbReference type="NCBI Taxonomy" id="1076179"/>
    <lineage>
        <taxon>unclassified sequences</taxon>
        <taxon>metagenomes</taxon>
        <taxon>ecological metagenomes</taxon>
    </lineage>
</organism>
<sequence length="101" mass="11429">MYGCTRIVVCFGKDPVVLAGNKVNGYPNPGNENNRCGDTQERLEYFYGDVLFLPVGSADQCIKFFLKITAQFHCLMVLFIGKQRCIRQQVIGDVTEVEKFL</sequence>
<accession>A0A645AVY7</accession>
<comment type="caution">
    <text evidence="1">The sequence shown here is derived from an EMBL/GenBank/DDBJ whole genome shotgun (WGS) entry which is preliminary data.</text>
</comment>
<reference evidence="1" key="1">
    <citation type="submission" date="2019-08" db="EMBL/GenBank/DDBJ databases">
        <authorList>
            <person name="Kucharzyk K."/>
            <person name="Murdoch R.W."/>
            <person name="Higgins S."/>
            <person name="Loffler F."/>
        </authorList>
    </citation>
    <scope>NUCLEOTIDE SEQUENCE</scope>
</reference>
<proteinExistence type="predicted"/>
<dbReference type="EMBL" id="VSSQ01016016">
    <property type="protein sequence ID" value="MPM56956.1"/>
    <property type="molecule type" value="Genomic_DNA"/>
</dbReference>
<name>A0A645AVY7_9ZZZZ</name>
<dbReference type="AlphaFoldDB" id="A0A645AVY7"/>
<gene>
    <name evidence="1" type="ORF">SDC9_103773</name>
</gene>
<protein>
    <submittedName>
        <fullName evidence="1">Uncharacterized protein</fullName>
    </submittedName>
</protein>